<proteinExistence type="predicted"/>
<accession>A0A8S9YY60</accession>
<sequence length="71" mass="8024">MMDRFGKSRRGRTVSHFTSRSPVFRTSSNSPRKFCDSVIHAAPRPELLPLPPSEWISYPFPLVTVPPELGV</sequence>
<organism evidence="2 3">
    <name type="scientific">Paragonimus skrjabini miyazakii</name>
    <dbReference type="NCBI Taxonomy" id="59628"/>
    <lineage>
        <taxon>Eukaryota</taxon>
        <taxon>Metazoa</taxon>
        <taxon>Spiralia</taxon>
        <taxon>Lophotrochozoa</taxon>
        <taxon>Platyhelminthes</taxon>
        <taxon>Trematoda</taxon>
        <taxon>Digenea</taxon>
        <taxon>Plagiorchiida</taxon>
        <taxon>Troglotremata</taxon>
        <taxon>Troglotrematidae</taxon>
        <taxon>Paragonimus</taxon>
    </lineage>
</organism>
<gene>
    <name evidence="2" type="ORF">EG68_02704</name>
</gene>
<comment type="caution">
    <text evidence="2">The sequence shown here is derived from an EMBL/GenBank/DDBJ whole genome shotgun (WGS) entry which is preliminary data.</text>
</comment>
<evidence type="ECO:0000256" key="1">
    <source>
        <dbReference type="SAM" id="MobiDB-lite"/>
    </source>
</evidence>
<dbReference type="OrthoDB" id="6265742at2759"/>
<feature type="compositionally biased region" description="Polar residues" evidence="1">
    <location>
        <begin position="15"/>
        <end position="30"/>
    </location>
</feature>
<dbReference type="Proteomes" id="UP000822476">
    <property type="component" value="Unassembled WGS sequence"/>
</dbReference>
<reference evidence="2" key="1">
    <citation type="submission" date="2019-07" db="EMBL/GenBank/DDBJ databases">
        <title>Annotation for the trematode Paragonimus miyazaki's.</title>
        <authorList>
            <person name="Choi Y.-J."/>
        </authorList>
    </citation>
    <scope>NUCLEOTIDE SEQUENCE</scope>
    <source>
        <strain evidence="2">Japan</strain>
    </source>
</reference>
<protein>
    <submittedName>
        <fullName evidence="2">Uncharacterized protein</fullName>
    </submittedName>
</protein>
<feature type="region of interest" description="Disordered" evidence="1">
    <location>
        <begin position="1"/>
        <end position="30"/>
    </location>
</feature>
<name>A0A8S9YY60_9TREM</name>
<keyword evidence="3" id="KW-1185">Reference proteome</keyword>
<dbReference type="AlphaFoldDB" id="A0A8S9YY60"/>
<evidence type="ECO:0000313" key="2">
    <source>
        <dbReference type="EMBL" id="KAF7259552.1"/>
    </source>
</evidence>
<dbReference type="EMBL" id="JTDE01001147">
    <property type="protein sequence ID" value="KAF7259552.1"/>
    <property type="molecule type" value="Genomic_DNA"/>
</dbReference>
<evidence type="ECO:0000313" key="3">
    <source>
        <dbReference type="Proteomes" id="UP000822476"/>
    </source>
</evidence>